<evidence type="ECO:0000256" key="7">
    <source>
        <dbReference type="ARBA" id="ARBA00022840"/>
    </source>
</evidence>
<comment type="similarity">
    <text evidence="2 11">Belongs to the class-II aminoacyl-tRNA synthetase family.</text>
</comment>
<keyword evidence="9 11" id="KW-0030">Aminoacyl-tRNA synthetase</keyword>
<dbReference type="SMART" id="SM00836">
    <property type="entry name" value="DALR_1"/>
    <property type="match status" value="1"/>
</dbReference>
<proteinExistence type="inferred from homology"/>
<dbReference type="HAMAP" id="MF_00255">
    <property type="entry name" value="Gly_tRNA_synth_beta"/>
    <property type="match status" value="1"/>
</dbReference>
<keyword evidence="14" id="KW-1185">Reference proteome</keyword>
<dbReference type="Proteomes" id="UP001082899">
    <property type="component" value="Unassembled WGS sequence"/>
</dbReference>
<dbReference type="Pfam" id="PF05746">
    <property type="entry name" value="DALR_1"/>
    <property type="match status" value="1"/>
</dbReference>
<dbReference type="EMBL" id="JAPMXC010000001">
    <property type="protein sequence ID" value="MCY0387375.1"/>
    <property type="molecule type" value="Genomic_DNA"/>
</dbReference>
<organism evidence="13 14">
    <name type="scientific">Robbsia betulipollinis</name>
    <dbReference type="NCBI Taxonomy" id="2981849"/>
    <lineage>
        <taxon>Bacteria</taxon>
        <taxon>Pseudomonadati</taxon>
        <taxon>Pseudomonadota</taxon>
        <taxon>Betaproteobacteria</taxon>
        <taxon>Burkholderiales</taxon>
        <taxon>Burkholderiaceae</taxon>
        <taxon>Robbsia</taxon>
    </lineage>
</organism>
<protein>
    <recommendedName>
        <fullName evidence="11">Glycine--tRNA ligase beta subunit</fullName>
        <ecNumber evidence="11">6.1.1.14</ecNumber>
    </recommendedName>
    <alternativeName>
        <fullName evidence="11">Glycyl-tRNA synthetase beta subunit</fullName>
        <shortName evidence="11">GlyRS</shortName>
    </alternativeName>
</protein>
<evidence type="ECO:0000259" key="12">
    <source>
        <dbReference type="SMART" id="SM00836"/>
    </source>
</evidence>
<keyword evidence="6 11" id="KW-0547">Nucleotide-binding</keyword>
<keyword evidence="4 11" id="KW-0963">Cytoplasm</keyword>
<dbReference type="PANTHER" id="PTHR30075">
    <property type="entry name" value="GLYCYL-TRNA SYNTHETASE"/>
    <property type="match status" value="1"/>
</dbReference>
<dbReference type="SUPFAM" id="SSF109604">
    <property type="entry name" value="HD-domain/PDEase-like"/>
    <property type="match status" value="1"/>
</dbReference>
<reference evidence="13" key="1">
    <citation type="submission" date="2022-11" db="EMBL/GenBank/DDBJ databases">
        <title>Robbsia betulipollinis sp. nov., isolated from pollen of birch (Betula pendula).</title>
        <authorList>
            <person name="Shi H."/>
            <person name="Ambika Manirajan B."/>
            <person name="Ratering S."/>
            <person name="Geissler-Plaum R."/>
            <person name="Schnell S."/>
        </authorList>
    </citation>
    <scope>NUCLEOTIDE SEQUENCE</scope>
    <source>
        <strain evidence="13">Bb-Pol-6</strain>
    </source>
</reference>
<dbReference type="InterPro" id="IPR015944">
    <property type="entry name" value="Gly-tRNA-synth_bsu"/>
</dbReference>
<dbReference type="RefSeq" id="WP_267847120.1">
    <property type="nucleotide sequence ID" value="NZ_JAPMXC010000001.1"/>
</dbReference>
<evidence type="ECO:0000256" key="3">
    <source>
        <dbReference type="ARBA" id="ARBA00011209"/>
    </source>
</evidence>
<dbReference type="PROSITE" id="PS50861">
    <property type="entry name" value="AA_TRNA_LIGASE_II_GLYAB"/>
    <property type="match status" value="1"/>
</dbReference>
<dbReference type="InterPro" id="IPR008909">
    <property type="entry name" value="DALR_anticod-bd"/>
</dbReference>
<dbReference type="Pfam" id="PF02092">
    <property type="entry name" value="tRNA_synt_2f"/>
    <property type="match status" value="1"/>
</dbReference>
<evidence type="ECO:0000256" key="10">
    <source>
        <dbReference type="ARBA" id="ARBA00047937"/>
    </source>
</evidence>
<evidence type="ECO:0000256" key="11">
    <source>
        <dbReference type="HAMAP-Rule" id="MF_00255"/>
    </source>
</evidence>
<evidence type="ECO:0000256" key="8">
    <source>
        <dbReference type="ARBA" id="ARBA00022917"/>
    </source>
</evidence>
<comment type="catalytic activity">
    <reaction evidence="10 11">
        <text>tRNA(Gly) + glycine + ATP = glycyl-tRNA(Gly) + AMP + diphosphate</text>
        <dbReference type="Rhea" id="RHEA:16013"/>
        <dbReference type="Rhea" id="RHEA-COMP:9664"/>
        <dbReference type="Rhea" id="RHEA-COMP:9683"/>
        <dbReference type="ChEBI" id="CHEBI:30616"/>
        <dbReference type="ChEBI" id="CHEBI:33019"/>
        <dbReference type="ChEBI" id="CHEBI:57305"/>
        <dbReference type="ChEBI" id="CHEBI:78442"/>
        <dbReference type="ChEBI" id="CHEBI:78522"/>
        <dbReference type="ChEBI" id="CHEBI:456215"/>
        <dbReference type="EC" id="6.1.1.14"/>
    </reaction>
</comment>
<comment type="subunit">
    <text evidence="3 11">Tetramer of two alpha and two beta subunits.</text>
</comment>
<keyword evidence="7 11" id="KW-0067">ATP-binding</keyword>
<comment type="caution">
    <text evidence="13">The sequence shown here is derived from an EMBL/GenBank/DDBJ whole genome shotgun (WGS) entry which is preliminary data.</text>
</comment>
<feature type="domain" description="DALR anticodon binding" evidence="12">
    <location>
        <begin position="634"/>
        <end position="738"/>
    </location>
</feature>
<evidence type="ECO:0000313" key="14">
    <source>
        <dbReference type="Proteomes" id="UP001082899"/>
    </source>
</evidence>
<dbReference type="PRINTS" id="PR01045">
    <property type="entry name" value="TRNASYNTHGB"/>
</dbReference>
<evidence type="ECO:0000256" key="2">
    <source>
        <dbReference type="ARBA" id="ARBA00008226"/>
    </source>
</evidence>
<sequence length="740" mass="78991">MSQTVPLCRTLLVELLTEELPPKALARLAEAFAGGLASRLAAADLIEAPATADPAPATCTIYATPRRLAVAIHNVRSVSPARQVRQKVLPVSVALDANGQPTAPLAKKLAALGFPDIGVDELERAPDGKTEAFFLSHTAPGRHLADVLQAALTDTLARLPVPKMMRYQRYPHASQRVGPGSGAGVATDAGANTAVGSTAPAGVQTVDFARPVHRLLALHGADLVPVSAFGLPAGRATLGHRFMSSGEIAIDTADHYAALLEQRGRVIASQDERRASIERQLLAAAGADRVVMPAALVDEVSALVEWPKVYACSFDAAFLEVPQECLILTMQTNQKYFALTDADGRLRPRFLVVSNIDTATPADIIEGNERVIRPRLADARFFFRQDKKKPLAERVSQLGAVVYHNKLGSQLQRTQRVVAIAEAIAPRVGADVARAARGALLAKADLTTDMVGEFPELQGTMGTYYARHDGEADEVALACSEHYRPRFSGDALPATLTGTVVALADKLETLVGIWGIGLAPTGEKDPFALRRHALGVLRILIEKALPLDLLQLLQVSYAQFATLPAVSDPVDALRVFFLDRLRAQLRERGYSANEVEAVLAEQPTRFDDIIGRLDAVRAFAALPEADALAAANKRIGNILKKADAAAIPASVDAARLVEPAEQALFADLQRVAPLAQAHRDAGRYAEALSALAGLRGSVDAFFNDVMVNAEDAALRANRLALLAQLHRPMNAVADISKLAS</sequence>
<gene>
    <name evidence="11 13" type="primary">glyS</name>
    <name evidence="13" type="ORF">OVY01_09030</name>
</gene>
<evidence type="ECO:0000313" key="13">
    <source>
        <dbReference type="EMBL" id="MCY0387375.1"/>
    </source>
</evidence>
<evidence type="ECO:0000256" key="4">
    <source>
        <dbReference type="ARBA" id="ARBA00022490"/>
    </source>
</evidence>
<dbReference type="EC" id="6.1.1.14" evidence="11"/>
<comment type="subcellular location">
    <subcellularLocation>
        <location evidence="1 11">Cytoplasm</location>
    </subcellularLocation>
</comment>
<dbReference type="GO" id="GO:0004820">
    <property type="term" value="F:glycine-tRNA ligase activity"/>
    <property type="evidence" value="ECO:0007669"/>
    <property type="project" value="UniProtKB-EC"/>
</dbReference>
<keyword evidence="5 11" id="KW-0436">Ligase</keyword>
<dbReference type="NCBIfam" id="TIGR00211">
    <property type="entry name" value="glyS"/>
    <property type="match status" value="1"/>
</dbReference>
<dbReference type="InterPro" id="IPR006194">
    <property type="entry name" value="Gly-tRNA-synth_heterodimer"/>
</dbReference>
<evidence type="ECO:0000256" key="9">
    <source>
        <dbReference type="ARBA" id="ARBA00023146"/>
    </source>
</evidence>
<name>A0ABT3ZM71_9BURK</name>
<evidence type="ECO:0000256" key="5">
    <source>
        <dbReference type="ARBA" id="ARBA00022598"/>
    </source>
</evidence>
<dbReference type="PANTHER" id="PTHR30075:SF2">
    <property type="entry name" value="GLYCINE--TRNA LIGASE, CHLOROPLASTIC_MITOCHONDRIAL 2"/>
    <property type="match status" value="1"/>
</dbReference>
<keyword evidence="8 11" id="KW-0648">Protein biosynthesis</keyword>
<evidence type="ECO:0000256" key="6">
    <source>
        <dbReference type="ARBA" id="ARBA00022741"/>
    </source>
</evidence>
<evidence type="ECO:0000256" key="1">
    <source>
        <dbReference type="ARBA" id="ARBA00004496"/>
    </source>
</evidence>
<accession>A0ABT3ZM71</accession>